<feature type="domain" description="HTH lacI-type" evidence="4">
    <location>
        <begin position="3"/>
        <end position="57"/>
    </location>
</feature>
<gene>
    <name evidence="5" type="primary">ccpA_2</name>
    <name evidence="5" type="ORF">I41_33670</name>
</gene>
<protein>
    <submittedName>
        <fullName evidence="5">Catabolite control protein A</fullName>
    </submittedName>
</protein>
<dbReference type="Pfam" id="PF00356">
    <property type="entry name" value="LacI"/>
    <property type="match status" value="1"/>
</dbReference>
<keyword evidence="3" id="KW-0804">Transcription</keyword>
<evidence type="ECO:0000256" key="1">
    <source>
        <dbReference type="ARBA" id="ARBA00023015"/>
    </source>
</evidence>
<sequence>MPVSIQDVADRANVSISTVSRVLNRRNIVNQETRKRVESAISDLGYSPNVFARGLMLRKSHILGLVLPDLHGEFYSEVIRGANLRARELGYNLMISSIVAKDDGSELMAAVGDHGLVDGLAVMISEVNARTRATLEKIKIPLVVLDGDVDGVKHDSVVIDQRTGVVALLRHLIEDCQARRIVFVGGLETNIDTIERLDAYREVTADAGIEVTASDVHHLDYQYDTAFELGVKKVREWARRRAAVFAANDEMAAGIIDAALAAGLSTPDDLPVVGFDDTRVATMTRPRLTTVRVPMSSMGAAAIDLLCQRIENPKRPAVKLSLETELVVRESCGAPSAITS</sequence>
<keyword evidence="2" id="KW-0238">DNA-binding</keyword>
<dbReference type="InterPro" id="IPR046335">
    <property type="entry name" value="LacI/GalR-like_sensor"/>
</dbReference>
<evidence type="ECO:0000256" key="2">
    <source>
        <dbReference type="ARBA" id="ARBA00023125"/>
    </source>
</evidence>
<dbReference type="SUPFAM" id="SSF53822">
    <property type="entry name" value="Periplasmic binding protein-like I"/>
    <property type="match status" value="1"/>
</dbReference>
<dbReference type="Pfam" id="PF13377">
    <property type="entry name" value="Peripla_BP_3"/>
    <property type="match status" value="1"/>
</dbReference>
<dbReference type="RefSeq" id="WP_145433956.1">
    <property type="nucleotide sequence ID" value="NZ_CP036339.1"/>
</dbReference>
<dbReference type="PANTHER" id="PTHR30146:SF153">
    <property type="entry name" value="LACTOSE OPERON REPRESSOR"/>
    <property type="match status" value="1"/>
</dbReference>
<keyword evidence="1" id="KW-0805">Transcription regulation</keyword>
<dbReference type="InterPro" id="IPR028082">
    <property type="entry name" value="Peripla_BP_I"/>
</dbReference>
<evidence type="ECO:0000313" key="6">
    <source>
        <dbReference type="Proteomes" id="UP000317909"/>
    </source>
</evidence>
<dbReference type="SUPFAM" id="SSF47413">
    <property type="entry name" value="lambda repressor-like DNA-binding domains"/>
    <property type="match status" value="1"/>
</dbReference>
<dbReference type="InterPro" id="IPR010982">
    <property type="entry name" value="Lambda_DNA-bd_dom_sf"/>
</dbReference>
<organism evidence="5 6">
    <name type="scientific">Lacipirellula limnantheis</name>
    <dbReference type="NCBI Taxonomy" id="2528024"/>
    <lineage>
        <taxon>Bacteria</taxon>
        <taxon>Pseudomonadati</taxon>
        <taxon>Planctomycetota</taxon>
        <taxon>Planctomycetia</taxon>
        <taxon>Pirellulales</taxon>
        <taxon>Lacipirellulaceae</taxon>
        <taxon>Lacipirellula</taxon>
    </lineage>
</organism>
<dbReference type="PROSITE" id="PS50932">
    <property type="entry name" value="HTH_LACI_2"/>
    <property type="match status" value="1"/>
</dbReference>
<reference evidence="5 6" key="1">
    <citation type="submission" date="2019-02" db="EMBL/GenBank/DDBJ databases">
        <title>Deep-cultivation of Planctomycetes and their phenomic and genomic characterization uncovers novel biology.</title>
        <authorList>
            <person name="Wiegand S."/>
            <person name="Jogler M."/>
            <person name="Boedeker C."/>
            <person name="Pinto D."/>
            <person name="Vollmers J."/>
            <person name="Rivas-Marin E."/>
            <person name="Kohn T."/>
            <person name="Peeters S.H."/>
            <person name="Heuer A."/>
            <person name="Rast P."/>
            <person name="Oberbeckmann S."/>
            <person name="Bunk B."/>
            <person name="Jeske O."/>
            <person name="Meyerdierks A."/>
            <person name="Storesund J.E."/>
            <person name="Kallscheuer N."/>
            <person name="Luecker S."/>
            <person name="Lage O.M."/>
            <person name="Pohl T."/>
            <person name="Merkel B.J."/>
            <person name="Hornburger P."/>
            <person name="Mueller R.-W."/>
            <person name="Bruemmer F."/>
            <person name="Labrenz M."/>
            <person name="Spormann A.M."/>
            <person name="Op den Camp H."/>
            <person name="Overmann J."/>
            <person name="Amann R."/>
            <person name="Jetten M.S.M."/>
            <person name="Mascher T."/>
            <person name="Medema M.H."/>
            <person name="Devos D.P."/>
            <person name="Kaster A.-K."/>
            <person name="Ovreas L."/>
            <person name="Rohde M."/>
            <person name="Galperin M.Y."/>
            <person name="Jogler C."/>
        </authorList>
    </citation>
    <scope>NUCLEOTIDE SEQUENCE [LARGE SCALE GENOMIC DNA]</scope>
    <source>
        <strain evidence="5 6">I41</strain>
    </source>
</reference>
<dbReference type="KEGG" id="llh:I41_33670"/>
<name>A0A517U0M7_9BACT</name>
<dbReference type="CDD" id="cd06267">
    <property type="entry name" value="PBP1_LacI_sugar_binding-like"/>
    <property type="match status" value="1"/>
</dbReference>
<accession>A0A517U0M7</accession>
<dbReference type="PROSITE" id="PS00356">
    <property type="entry name" value="HTH_LACI_1"/>
    <property type="match status" value="1"/>
</dbReference>
<dbReference type="PANTHER" id="PTHR30146">
    <property type="entry name" value="LACI-RELATED TRANSCRIPTIONAL REPRESSOR"/>
    <property type="match status" value="1"/>
</dbReference>
<dbReference type="AlphaFoldDB" id="A0A517U0M7"/>
<dbReference type="Gene3D" id="3.40.50.2300">
    <property type="match status" value="2"/>
</dbReference>
<proteinExistence type="predicted"/>
<evidence type="ECO:0000313" key="5">
    <source>
        <dbReference type="EMBL" id="QDT74172.1"/>
    </source>
</evidence>
<evidence type="ECO:0000256" key="3">
    <source>
        <dbReference type="ARBA" id="ARBA00023163"/>
    </source>
</evidence>
<dbReference type="Gene3D" id="1.10.260.40">
    <property type="entry name" value="lambda repressor-like DNA-binding domains"/>
    <property type="match status" value="1"/>
</dbReference>
<dbReference type="EMBL" id="CP036339">
    <property type="protein sequence ID" value="QDT74172.1"/>
    <property type="molecule type" value="Genomic_DNA"/>
</dbReference>
<dbReference type="Proteomes" id="UP000317909">
    <property type="component" value="Chromosome"/>
</dbReference>
<dbReference type="InterPro" id="IPR000843">
    <property type="entry name" value="HTH_LacI"/>
</dbReference>
<dbReference type="GO" id="GO:0000976">
    <property type="term" value="F:transcription cis-regulatory region binding"/>
    <property type="evidence" value="ECO:0007669"/>
    <property type="project" value="TreeGrafter"/>
</dbReference>
<keyword evidence="6" id="KW-1185">Reference proteome</keyword>
<dbReference type="OrthoDB" id="269117at2"/>
<evidence type="ECO:0000259" key="4">
    <source>
        <dbReference type="PROSITE" id="PS50932"/>
    </source>
</evidence>
<dbReference type="CDD" id="cd01392">
    <property type="entry name" value="HTH_LacI"/>
    <property type="match status" value="1"/>
</dbReference>
<dbReference type="SMART" id="SM00354">
    <property type="entry name" value="HTH_LACI"/>
    <property type="match status" value="1"/>
</dbReference>
<dbReference type="GO" id="GO:0003700">
    <property type="term" value="F:DNA-binding transcription factor activity"/>
    <property type="evidence" value="ECO:0007669"/>
    <property type="project" value="TreeGrafter"/>
</dbReference>